<gene>
    <name evidence="2" type="ORF">BCR44DRAFT_1426647</name>
</gene>
<evidence type="ECO:0000256" key="1">
    <source>
        <dbReference type="SAM" id="MobiDB-lite"/>
    </source>
</evidence>
<name>A0A1Y2HXZ8_9FUNG</name>
<dbReference type="AlphaFoldDB" id="A0A1Y2HXZ8"/>
<reference evidence="2 3" key="1">
    <citation type="submission" date="2016-07" db="EMBL/GenBank/DDBJ databases">
        <title>Pervasive Adenine N6-methylation of Active Genes in Fungi.</title>
        <authorList>
            <consortium name="DOE Joint Genome Institute"/>
            <person name="Mondo S.J."/>
            <person name="Dannebaum R.O."/>
            <person name="Kuo R.C."/>
            <person name="Labutti K."/>
            <person name="Haridas S."/>
            <person name="Kuo A."/>
            <person name="Salamov A."/>
            <person name="Ahrendt S.R."/>
            <person name="Lipzen A."/>
            <person name="Sullivan W."/>
            <person name="Andreopoulos W.B."/>
            <person name="Clum A."/>
            <person name="Lindquist E."/>
            <person name="Daum C."/>
            <person name="Ramamoorthy G.K."/>
            <person name="Gryganskyi A."/>
            <person name="Culley D."/>
            <person name="Magnuson J.K."/>
            <person name="James T.Y."/>
            <person name="O'Malley M.A."/>
            <person name="Stajich J.E."/>
            <person name="Spatafora J.W."/>
            <person name="Visel A."/>
            <person name="Grigoriev I.V."/>
        </authorList>
    </citation>
    <scope>NUCLEOTIDE SEQUENCE [LARGE SCALE GENOMIC DNA]</scope>
    <source>
        <strain evidence="2 3">PL171</strain>
    </source>
</reference>
<evidence type="ECO:0000313" key="2">
    <source>
        <dbReference type="EMBL" id="ORZ39488.1"/>
    </source>
</evidence>
<feature type="non-terminal residue" evidence="2">
    <location>
        <position position="1"/>
    </location>
</feature>
<dbReference type="Proteomes" id="UP000193411">
    <property type="component" value="Unassembled WGS sequence"/>
</dbReference>
<proteinExistence type="predicted"/>
<feature type="region of interest" description="Disordered" evidence="1">
    <location>
        <begin position="211"/>
        <end position="253"/>
    </location>
</feature>
<keyword evidence="3" id="KW-1185">Reference proteome</keyword>
<protein>
    <submittedName>
        <fullName evidence="2">Uncharacterized protein</fullName>
    </submittedName>
</protein>
<feature type="compositionally biased region" description="Basic and acidic residues" evidence="1">
    <location>
        <begin position="237"/>
        <end position="253"/>
    </location>
</feature>
<dbReference type="EMBL" id="MCFL01000005">
    <property type="protein sequence ID" value="ORZ39488.1"/>
    <property type="molecule type" value="Genomic_DNA"/>
</dbReference>
<comment type="caution">
    <text evidence="2">The sequence shown here is derived from an EMBL/GenBank/DDBJ whole genome shotgun (WGS) entry which is preliminary data.</text>
</comment>
<evidence type="ECO:0000313" key="3">
    <source>
        <dbReference type="Proteomes" id="UP000193411"/>
    </source>
</evidence>
<feature type="compositionally biased region" description="Polar residues" evidence="1">
    <location>
        <begin position="214"/>
        <end position="225"/>
    </location>
</feature>
<organism evidence="2 3">
    <name type="scientific">Catenaria anguillulae PL171</name>
    <dbReference type="NCBI Taxonomy" id="765915"/>
    <lineage>
        <taxon>Eukaryota</taxon>
        <taxon>Fungi</taxon>
        <taxon>Fungi incertae sedis</taxon>
        <taxon>Blastocladiomycota</taxon>
        <taxon>Blastocladiomycetes</taxon>
        <taxon>Blastocladiales</taxon>
        <taxon>Catenariaceae</taxon>
        <taxon>Catenaria</taxon>
    </lineage>
</organism>
<sequence>SLNPFIPSRLVNMSAPHQFRCRPDGVFDLTCAVVCIQQPNPATEYHNQHPNNGSFRATIPVENEAGEIVDLQVLTAGFFHVQTGEALLVSNAGIYDVPELDSVEVIAHSVLARVPDGQQLRFASTASVLGHVMGDPAPIAWDSTRLVVQLRIVPPHHLGFAGPMDVLVAVPAPLLNAPCAPWIYHWGKRQTAVGRWRVGCDIRVVRNRPHQPAVRTSNSGGSASQPEFPGAATTYAQEDRAISEQDVHRQKTI</sequence>
<accession>A0A1Y2HXZ8</accession>